<name>A0A0H2ZCI8_PSEAB</name>
<dbReference type="AlphaFoldDB" id="A0A0H2ZCI8"/>
<evidence type="ECO:0000313" key="1">
    <source>
        <dbReference type="EMBL" id="ABJ12488.1"/>
    </source>
</evidence>
<evidence type="ECO:0000313" key="2">
    <source>
        <dbReference type="Proteomes" id="UP000000653"/>
    </source>
</evidence>
<dbReference type="RefSeq" id="WP_003138370.1">
    <property type="nucleotide sequence ID" value="NC_008463.1"/>
</dbReference>
<dbReference type="KEGG" id="pau:PA14_22090"/>
<dbReference type="HOGENOM" id="CLU_876799_0_0_6"/>
<accession>A0A0H2ZCI8</accession>
<organism evidence="1 2">
    <name type="scientific">Pseudomonas aeruginosa (strain UCBPP-PA14)</name>
    <dbReference type="NCBI Taxonomy" id="208963"/>
    <lineage>
        <taxon>Bacteria</taxon>
        <taxon>Pseudomonadati</taxon>
        <taxon>Pseudomonadota</taxon>
        <taxon>Gammaproteobacteria</taxon>
        <taxon>Pseudomonadales</taxon>
        <taxon>Pseudomonadaceae</taxon>
        <taxon>Pseudomonas</taxon>
    </lineage>
</organism>
<dbReference type="BioCyc" id="PAER208963:G1G74-1838-MONOMER"/>
<protein>
    <submittedName>
        <fullName evidence="1">Uncharacterized protein</fullName>
    </submittedName>
</protein>
<dbReference type="EMBL" id="CP000438">
    <property type="protein sequence ID" value="ABJ12488.1"/>
    <property type="molecule type" value="Genomic_DNA"/>
</dbReference>
<reference evidence="1 2" key="1">
    <citation type="journal article" date="2006" name="Genome Biol.">
        <title>Genomic analysis reveals that Pseudomonas aeruginosa virulence is combinatorial.</title>
        <authorList>
            <person name="Lee D.G."/>
            <person name="Urbach J.M."/>
            <person name="Wu G."/>
            <person name="Liberati N.T."/>
            <person name="Feinbaum R.L."/>
            <person name="Miyata S."/>
            <person name="Diggins L.T."/>
            <person name="He J."/>
            <person name="Saucier M."/>
            <person name="Deziel E."/>
            <person name="Friedman L."/>
            <person name="Li L."/>
            <person name="Grills G."/>
            <person name="Montgomery K."/>
            <person name="Kucherlapati R."/>
            <person name="Rahme L.G."/>
            <person name="Ausubel F.M."/>
        </authorList>
    </citation>
    <scope>NUCLEOTIDE SEQUENCE [LARGE SCALE GENOMIC DNA]</scope>
    <source>
        <strain evidence="1 2">UCBPP-PA14</strain>
    </source>
</reference>
<proteinExistence type="predicted"/>
<gene>
    <name evidence="1" type="ordered locus">PA14_22090</name>
</gene>
<sequence>MTATPNTTRKPSTQKQRTCKAKGCSKRFTVKPSHPGKLYCSATCKDSIKVRKVSAERAKEREQKRLDNAHKSAFFHFLAAECKRAGTLEILHNHDVDSLMALHYVYSDRLRFNRFGAVRTFDLCHIYPVAGERLGLLRADNLVIAPAALNKAHGNRHFGSGVSIDRASLKKSLRVSKDAASSEITERIVKYLGKAVVAEFSALANLQPTQRFKNVLFLQQHWEALVEIKPEMKSHSDLDKLSSVVISGLVAQVKGKPGFKPSADVVRVIDVLHGECERLQAYSPELAALTKALAEVAEDDVIDLGRGMVTTQAKNVPSSAIKAVFDALHGAEVAFAVKALKAVSSRDYAQAHKDDWDLWEELDMVA</sequence>
<dbReference type="Proteomes" id="UP000000653">
    <property type="component" value="Chromosome"/>
</dbReference>